<evidence type="ECO:0000256" key="1">
    <source>
        <dbReference type="ARBA" id="ARBA00004141"/>
    </source>
</evidence>
<evidence type="ECO:0000256" key="2">
    <source>
        <dbReference type="ARBA" id="ARBA00022692"/>
    </source>
</evidence>
<keyword evidence="4" id="KW-0472">Membrane</keyword>
<proteinExistence type="inferred from homology"/>
<dbReference type="PaxDb" id="8022-A0A060XYK7"/>
<reference evidence="7" key="1">
    <citation type="journal article" date="2014" name="Nat. Commun.">
        <title>The rainbow trout genome provides novel insights into evolution after whole-genome duplication in vertebrates.</title>
        <authorList>
            <person name="Berthelot C."/>
            <person name="Brunet F."/>
            <person name="Chalopin D."/>
            <person name="Juanchich A."/>
            <person name="Bernard M."/>
            <person name="Noel B."/>
            <person name="Bento P."/>
            <person name="Da Silva C."/>
            <person name="Labadie K."/>
            <person name="Alberti A."/>
            <person name="Aury J.M."/>
            <person name="Louis A."/>
            <person name="Dehais P."/>
            <person name="Bardou P."/>
            <person name="Montfort J."/>
            <person name="Klopp C."/>
            <person name="Cabau C."/>
            <person name="Gaspin C."/>
            <person name="Thorgaard G.H."/>
            <person name="Boussaha M."/>
            <person name="Quillet E."/>
            <person name="Guyomard R."/>
            <person name="Galiana D."/>
            <person name="Bobe J."/>
            <person name="Volff J.N."/>
            <person name="Genet C."/>
            <person name="Wincker P."/>
            <person name="Jaillon O."/>
            <person name="Roest Crollius H."/>
            <person name="Guiguen Y."/>
        </authorList>
    </citation>
    <scope>NUCLEOTIDE SEQUENCE [LARGE SCALE GENOMIC DNA]</scope>
</reference>
<evidence type="ECO:0000313" key="8">
    <source>
        <dbReference type="Proteomes" id="UP000193380"/>
    </source>
</evidence>
<keyword evidence="2" id="KW-0812">Transmembrane</keyword>
<gene>
    <name evidence="7" type="ORF">GSONMT00002501001</name>
</gene>
<keyword evidence="3" id="KW-1133">Transmembrane helix</keyword>
<dbReference type="AlphaFoldDB" id="A0A060XYK7"/>
<dbReference type="Proteomes" id="UP000193380">
    <property type="component" value="Unassembled WGS sequence"/>
</dbReference>
<dbReference type="InterPro" id="IPR055288">
    <property type="entry name" value="NALCN_aux_factor_1/2"/>
</dbReference>
<name>A0A060XYK7_ONCMY</name>
<evidence type="ECO:0000256" key="6">
    <source>
        <dbReference type="ARBA" id="ARBA00029445"/>
    </source>
</evidence>
<comment type="subcellular location">
    <subcellularLocation>
        <location evidence="1">Membrane</location>
        <topology evidence="1">Multi-pass membrane protein</topology>
    </subcellularLocation>
</comment>
<evidence type="ECO:0008006" key="9">
    <source>
        <dbReference type="Google" id="ProtNLM"/>
    </source>
</evidence>
<dbReference type="EMBL" id="FR906485">
    <property type="protein sequence ID" value="CDQ84566.1"/>
    <property type="molecule type" value="Genomic_DNA"/>
</dbReference>
<sequence>MVYKPWLCSQYFQTTQIHCSKRIPCGQYCLEVQQRCPFILPDNDDLIYGGSPSFICTGLLEEYPGGVEAECCDVRWDFKMEADNNRSRGTLKRTHPSCHHRSSLSSSAACRLCNSRLKLCLLVLVLLHTVASLTASHNATGVGLGLPASLTPLEESSPTNEE</sequence>
<evidence type="ECO:0000256" key="3">
    <source>
        <dbReference type="ARBA" id="ARBA00022989"/>
    </source>
</evidence>
<reference evidence="7" key="2">
    <citation type="submission" date="2014-03" db="EMBL/GenBank/DDBJ databases">
        <authorList>
            <person name="Genoscope - CEA"/>
        </authorList>
    </citation>
    <scope>NUCLEOTIDE SEQUENCE</scope>
</reference>
<dbReference type="GO" id="GO:0098703">
    <property type="term" value="P:calcium ion import across plasma membrane"/>
    <property type="evidence" value="ECO:0007669"/>
    <property type="project" value="TreeGrafter"/>
</dbReference>
<dbReference type="GO" id="GO:0015275">
    <property type="term" value="F:stretch-activated, monoatomic cation-selective, calcium channel activity"/>
    <property type="evidence" value="ECO:0007669"/>
    <property type="project" value="TreeGrafter"/>
</dbReference>
<dbReference type="PANTHER" id="PTHR15819:SF9">
    <property type="entry name" value="NALCN CHANNEL AUXILIARY FACTOR 1"/>
    <property type="match status" value="1"/>
</dbReference>
<evidence type="ECO:0000313" key="7">
    <source>
        <dbReference type="EMBL" id="CDQ84566.1"/>
    </source>
</evidence>
<evidence type="ECO:0000256" key="5">
    <source>
        <dbReference type="ARBA" id="ARBA00023180"/>
    </source>
</evidence>
<comment type="similarity">
    <text evidence="6">Belongs to the NALF family.</text>
</comment>
<keyword evidence="5" id="KW-0325">Glycoprotein</keyword>
<dbReference type="STRING" id="8022.A0A060XYK7"/>
<organism evidence="7 8">
    <name type="scientific">Oncorhynchus mykiss</name>
    <name type="common">Rainbow trout</name>
    <name type="synonym">Salmo gairdneri</name>
    <dbReference type="NCBI Taxonomy" id="8022"/>
    <lineage>
        <taxon>Eukaryota</taxon>
        <taxon>Metazoa</taxon>
        <taxon>Chordata</taxon>
        <taxon>Craniata</taxon>
        <taxon>Vertebrata</taxon>
        <taxon>Euteleostomi</taxon>
        <taxon>Actinopterygii</taxon>
        <taxon>Neopterygii</taxon>
        <taxon>Teleostei</taxon>
        <taxon>Protacanthopterygii</taxon>
        <taxon>Salmoniformes</taxon>
        <taxon>Salmonidae</taxon>
        <taxon>Salmoninae</taxon>
        <taxon>Oncorhynchus</taxon>
    </lineage>
</organism>
<protein>
    <recommendedName>
        <fullName evidence="9">Transmembrane protein FAM155A</fullName>
    </recommendedName>
</protein>
<evidence type="ECO:0000256" key="4">
    <source>
        <dbReference type="ARBA" id="ARBA00023136"/>
    </source>
</evidence>
<dbReference type="GO" id="GO:0005886">
    <property type="term" value="C:plasma membrane"/>
    <property type="evidence" value="ECO:0007669"/>
    <property type="project" value="TreeGrafter"/>
</dbReference>
<accession>A0A060XYK7</accession>
<dbReference type="PANTHER" id="PTHR15819">
    <property type="entry name" value="TRANSMEMBRANE PROTEIN FAM155"/>
    <property type="match status" value="1"/>
</dbReference>